<gene>
    <name evidence="1" type="ORF">FOZ62_003247</name>
</gene>
<dbReference type="Pfam" id="PF20525">
    <property type="entry name" value="DUF6740"/>
    <property type="match status" value="1"/>
</dbReference>
<evidence type="ECO:0000313" key="2">
    <source>
        <dbReference type="Proteomes" id="UP000574390"/>
    </source>
</evidence>
<reference evidence="1 2" key="1">
    <citation type="submission" date="2020-04" db="EMBL/GenBank/DDBJ databases">
        <title>Perkinsus olseni comparative genomics.</title>
        <authorList>
            <person name="Bogema D.R."/>
        </authorList>
    </citation>
    <scope>NUCLEOTIDE SEQUENCE [LARGE SCALE GENOMIC DNA]</scope>
    <source>
        <strain evidence="1">ATCC PRA-205</strain>
    </source>
</reference>
<dbReference type="EMBL" id="JABANM010030795">
    <property type="protein sequence ID" value="KAF4705643.1"/>
    <property type="molecule type" value="Genomic_DNA"/>
</dbReference>
<protein>
    <submittedName>
        <fullName evidence="1">Uncharacterized protein</fullName>
    </submittedName>
</protein>
<name>A0A7J6QBB3_PEROL</name>
<feature type="non-terminal residue" evidence="1">
    <location>
        <position position="428"/>
    </location>
</feature>
<dbReference type="InterPro" id="IPR046628">
    <property type="entry name" value="DUF6740"/>
</dbReference>
<sequence length="428" mass="47748">MLICVSALVIGEHHYEFQVEMRNYCIDGLRDPFGEPLPCRKSMEAETLGLTLPGREDGVLTTRSHVIATAGYEVSVDSHPSHPYQYFMNTRTPDTYRVEHLIDGRSVLVGEVPSHPQVAPALHSVADLEEDGWTFLQMNCGGRVCEDVWIKKSIVKSDESPGTDFTIMYASNIMPDTWSFYLRHDDGTPLRIVATNERHGGTVHQEIFFTKFENRSGQPTLTEARQHLFDVYLIKRGPEPSTSAEDRKLLGHTENFKELLLSGTVPVASRIPSIASDWIPEWQFGDNDAISYDVVEPGSAADVYFSAASNKRSLRQILDVEYPEGCLEDSESDKYCLSVVGNTDFSELAFELEATIRIPDISDKMLSLELKFGALLDIDDFILDFTLGGAGCAVVWQLGARFGLSVTVCFETDISGDDLFDSDDWVFA</sequence>
<dbReference type="AlphaFoldDB" id="A0A7J6QBB3"/>
<proteinExistence type="predicted"/>
<organism evidence="1 2">
    <name type="scientific">Perkinsus olseni</name>
    <name type="common">Perkinsus atlanticus</name>
    <dbReference type="NCBI Taxonomy" id="32597"/>
    <lineage>
        <taxon>Eukaryota</taxon>
        <taxon>Sar</taxon>
        <taxon>Alveolata</taxon>
        <taxon>Perkinsozoa</taxon>
        <taxon>Perkinsea</taxon>
        <taxon>Perkinsida</taxon>
        <taxon>Perkinsidae</taxon>
        <taxon>Perkinsus</taxon>
    </lineage>
</organism>
<comment type="caution">
    <text evidence="1">The sequence shown here is derived from an EMBL/GenBank/DDBJ whole genome shotgun (WGS) entry which is preliminary data.</text>
</comment>
<dbReference type="Proteomes" id="UP000574390">
    <property type="component" value="Unassembled WGS sequence"/>
</dbReference>
<accession>A0A7J6QBB3</accession>
<evidence type="ECO:0000313" key="1">
    <source>
        <dbReference type="EMBL" id="KAF4705643.1"/>
    </source>
</evidence>